<organism evidence="1">
    <name type="scientific">marine sediment metagenome</name>
    <dbReference type="NCBI Taxonomy" id="412755"/>
    <lineage>
        <taxon>unclassified sequences</taxon>
        <taxon>metagenomes</taxon>
        <taxon>ecological metagenomes</taxon>
    </lineage>
</organism>
<feature type="non-terminal residue" evidence="1">
    <location>
        <position position="56"/>
    </location>
</feature>
<gene>
    <name evidence="1" type="ORF">S01H1_16770</name>
</gene>
<sequence>MNRKEFEELAMKAISELPEDFKDKLENVDVVIEDEPNMDAVKTMHLGSKGRLLGLY</sequence>
<dbReference type="EMBL" id="BARS01008842">
    <property type="protein sequence ID" value="GAF67533.1"/>
    <property type="molecule type" value="Genomic_DNA"/>
</dbReference>
<evidence type="ECO:0000313" key="1">
    <source>
        <dbReference type="EMBL" id="GAF67533.1"/>
    </source>
</evidence>
<dbReference type="AlphaFoldDB" id="X0RFK3"/>
<dbReference type="SUPFAM" id="SSF55486">
    <property type="entry name" value="Metalloproteases ('zincins'), catalytic domain"/>
    <property type="match status" value="1"/>
</dbReference>
<comment type="caution">
    <text evidence="1">The sequence shown here is derived from an EMBL/GenBank/DDBJ whole genome shotgun (WGS) entry which is preliminary data.</text>
</comment>
<protein>
    <submittedName>
        <fullName evidence="1">Uncharacterized protein</fullName>
    </submittedName>
</protein>
<dbReference type="Gene3D" id="3.30.2010.20">
    <property type="match status" value="1"/>
</dbReference>
<proteinExistence type="predicted"/>
<reference evidence="1" key="1">
    <citation type="journal article" date="2014" name="Front. Microbiol.">
        <title>High frequency of phylogenetically diverse reductive dehalogenase-homologous genes in deep subseafloor sedimentary metagenomes.</title>
        <authorList>
            <person name="Kawai M."/>
            <person name="Futagami T."/>
            <person name="Toyoda A."/>
            <person name="Takaki Y."/>
            <person name="Nishi S."/>
            <person name="Hori S."/>
            <person name="Arai W."/>
            <person name="Tsubouchi T."/>
            <person name="Morono Y."/>
            <person name="Uchiyama I."/>
            <person name="Ito T."/>
            <person name="Fujiyama A."/>
            <person name="Inagaki F."/>
            <person name="Takami H."/>
        </authorList>
    </citation>
    <scope>NUCLEOTIDE SEQUENCE</scope>
    <source>
        <strain evidence="1">Expedition CK06-06</strain>
    </source>
</reference>
<name>X0RFK3_9ZZZZ</name>
<accession>X0RFK3</accession>
<dbReference type="InterPro" id="IPR038555">
    <property type="entry name" value="Zincin_1_sf"/>
</dbReference>